<keyword evidence="1" id="KW-0175">Coiled coil</keyword>
<sequence length="117" mass="12663">MVTLVDETGVDELMAALKELMADLAHAERRRQEDKEEILRAIAKLKKYLEVTQERQQRIEATMGLEFEVVTKDVPVAIRDGAAELELGTTATEASGSVMAAVDLGKETLGACGSSSL</sequence>
<proteinExistence type="predicted"/>
<name>A0AAV2CHB1_9ROSI</name>
<evidence type="ECO:0000313" key="2">
    <source>
        <dbReference type="EMBL" id="CAL1355216.1"/>
    </source>
</evidence>
<keyword evidence="3" id="KW-1185">Reference proteome</keyword>
<protein>
    <submittedName>
        <fullName evidence="2">Uncharacterized protein</fullName>
    </submittedName>
</protein>
<accession>A0AAV2CHB1</accession>
<evidence type="ECO:0000313" key="3">
    <source>
        <dbReference type="Proteomes" id="UP001497516"/>
    </source>
</evidence>
<organism evidence="2 3">
    <name type="scientific">Linum trigynum</name>
    <dbReference type="NCBI Taxonomy" id="586398"/>
    <lineage>
        <taxon>Eukaryota</taxon>
        <taxon>Viridiplantae</taxon>
        <taxon>Streptophyta</taxon>
        <taxon>Embryophyta</taxon>
        <taxon>Tracheophyta</taxon>
        <taxon>Spermatophyta</taxon>
        <taxon>Magnoliopsida</taxon>
        <taxon>eudicotyledons</taxon>
        <taxon>Gunneridae</taxon>
        <taxon>Pentapetalae</taxon>
        <taxon>rosids</taxon>
        <taxon>fabids</taxon>
        <taxon>Malpighiales</taxon>
        <taxon>Linaceae</taxon>
        <taxon>Linum</taxon>
    </lineage>
</organism>
<dbReference type="AlphaFoldDB" id="A0AAV2CHB1"/>
<reference evidence="2 3" key="1">
    <citation type="submission" date="2024-04" db="EMBL/GenBank/DDBJ databases">
        <authorList>
            <person name="Fracassetti M."/>
        </authorList>
    </citation>
    <scope>NUCLEOTIDE SEQUENCE [LARGE SCALE GENOMIC DNA]</scope>
</reference>
<feature type="coiled-coil region" evidence="1">
    <location>
        <begin position="10"/>
        <end position="44"/>
    </location>
</feature>
<gene>
    <name evidence="2" type="ORF">LTRI10_LOCUS2989</name>
</gene>
<evidence type="ECO:0000256" key="1">
    <source>
        <dbReference type="SAM" id="Coils"/>
    </source>
</evidence>
<dbReference type="EMBL" id="OZ034813">
    <property type="protein sequence ID" value="CAL1355216.1"/>
    <property type="molecule type" value="Genomic_DNA"/>
</dbReference>
<dbReference type="Proteomes" id="UP001497516">
    <property type="component" value="Chromosome 1"/>
</dbReference>